<name>A0A1E7QJQ8_WOLPI</name>
<gene>
    <name evidence="1" type="ORF">BIY23_03390</name>
</gene>
<keyword evidence="2" id="KW-1185">Reference proteome</keyword>
<proteinExistence type="predicted"/>
<protein>
    <recommendedName>
        <fullName evidence="3">Sec-independent protein translocase protein TatB</fullName>
    </recommendedName>
</protein>
<sequence>MFNVGLTEILVVALVSIIVVDKEKVPMFIDCIRIVYKYILKIQFKAKKLLQDAGIEDLYTVEKGDYITGKDGKLYHAYNIEGKNNDSKNSSSR</sequence>
<dbReference type="OrthoDB" id="7164584at2"/>
<organism evidence="1 2">
    <name type="scientific">Wolbachia pipientis</name>
    <dbReference type="NCBI Taxonomy" id="955"/>
    <lineage>
        <taxon>Bacteria</taxon>
        <taxon>Pseudomonadati</taxon>
        <taxon>Pseudomonadota</taxon>
        <taxon>Alphaproteobacteria</taxon>
        <taxon>Rickettsiales</taxon>
        <taxon>Anaplasmataceae</taxon>
        <taxon>Wolbachieae</taxon>
        <taxon>Wolbachia</taxon>
    </lineage>
</organism>
<dbReference type="Proteomes" id="UP000175679">
    <property type="component" value="Unassembled WGS sequence"/>
</dbReference>
<comment type="caution">
    <text evidence="1">The sequence shown here is derived from an EMBL/GenBank/DDBJ whole genome shotgun (WGS) entry which is preliminary data.</text>
</comment>
<evidence type="ECO:0008006" key="3">
    <source>
        <dbReference type="Google" id="ProtNLM"/>
    </source>
</evidence>
<dbReference type="AlphaFoldDB" id="A0A1E7QJQ8"/>
<evidence type="ECO:0000313" key="1">
    <source>
        <dbReference type="EMBL" id="OEY86576.1"/>
    </source>
</evidence>
<dbReference type="RefSeq" id="WP_070065193.1">
    <property type="nucleotide sequence ID" value="NZ_MJMG01000008.1"/>
</dbReference>
<accession>A0A1E7QJQ8</accession>
<evidence type="ECO:0000313" key="2">
    <source>
        <dbReference type="Proteomes" id="UP000175679"/>
    </source>
</evidence>
<dbReference type="EMBL" id="MJMG01000008">
    <property type="protein sequence ID" value="OEY86576.1"/>
    <property type="molecule type" value="Genomic_DNA"/>
</dbReference>
<reference evidence="1 2" key="1">
    <citation type="submission" date="2016-09" db="EMBL/GenBank/DDBJ databases">
        <title>Genomic evidence for plant-parasitic nematodes as the earliest Wolbachia hosts.</title>
        <authorList>
            <person name="Brown A.M."/>
            <person name="Wasala S.K."/>
            <person name="Howe D.K."/>
            <person name="Peetz A.B."/>
            <person name="Zasada I.A."/>
            <person name="Denver D.R."/>
        </authorList>
    </citation>
    <scope>NUCLEOTIDE SEQUENCE [LARGE SCALE GENOMIC DNA]</scope>
    <source>
        <strain evidence="2">wPpe</strain>
    </source>
</reference>